<evidence type="ECO:0000256" key="1">
    <source>
        <dbReference type="SAM" id="SignalP"/>
    </source>
</evidence>
<comment type="caution">
    <text evidence="2">The sequence shown here is derived from an EMBL/GenBank/DDBJ whole genome shotgun (WGS) entry which is preliminary data.</text>
</comment>
<accession>A0A9P1IM32</accession>
<feature type="signal peptide" evidence="1">
    <location>
        <begin position="1"/>
        <end position="22"/>
    </location>
</feature>
<proteinExistence type="predicted"/>
<dbReference type="OrthoDB" id="5849065at2759"/>
<dbReference type="Proteomes" id="UP001152747">
    <property type="component" value="Unassembled WGS sequence"/>
</dbReference>
<dbReference type="AlphaFoldDB" id="A0A9P1IM32"/>
<gene>
    <name evidence="2" type="ORF">CAMP_LOCUS9500</name>
</gene>
<dbReference type="EMBL" id="CANHGI010000004">
    <property type="protein sequence ID" value="CAI5446863.1"/>
    <property type="molecule type" value="Genomic_DNA"/>
</dbReference>
<sequence length="113" mass="13237">MSSSLLGPTILISLIFCLCVSSQHNNDLYQRKIRSFPYSVSFYKMLGYDRHLRPYYGLNDEVAALIDSMNREDGDFLTAQRNRRSPQNEEVEVISSGPKWKRFACRLKFCRIY</sequence>
<reference evidence="2" key="1">
    <citation type="submission" date="2022-11" db="EMBL/GenBank/DDBJ databases">
        <authorList>
            <person name="Kikuchi T."/>
        </authorList>
    </citation>
    <scope>NUCLEOTIDE SEQUENCE</scope>
    <source>
        <strain evidence="2">PS1010</strain>
    </source>
</reference>
<keyword evidence="3" id="KW-1185">Reference proteome</keyword>
<evidence type="ECO:0000313" key="3">
    <source>
        <dbReference type="Proteomes" id="UP001152747"/>
    </source>
</evidence>
<keyword evidence="1" id="KW-0732">Signal</keyword>
<evidence type="ECO:0000313" key="2">
    <source>
        <dbReference type="EMBL" id="CAI5446863.1"/>
    </source>
</evidence>
<feature type="chain" id="PRO_5040252362" evidence="1">
    <location>
        <begin position="23"/>
        <end position="113"/>
    </location>
</feature>
<organism evidence="2 3">
    <name type="scientific">Caenorhabditis angaria</name>
    <dbReference type="NCBI Taxonomy" id="860376"/>
    <lineage>
        <taxon>Eukaryota</taxon>
        <taxon>Metazoa</taxon>
        <taxon>Ecdysozoa</taxon>
        <taxon>Nematoda</taxon>
        <taxon>Chromadorea</taxon>
        <taxon>Rhabditida</taxon>
        <taxon>Rhabditina</taxon>
        <taxon>Rhabditomorpha</taxon>
        <taxon>Rhabditoidea</taxon>
        <taxon>Rhabditidae</taxon>
        <taxon>Peloderinae</taxon>
        <taxon>Caenorhabditis</taxon>
    </lineage>
</organism>
<name>A0A9P1IM32_9PELO</name>
<protein>
    <submittedName>
        <fullName evidence="2">Uncharacterized protein</fullName>
    </submittedName>
</protein>